<evidence type="ECO:0000313" key="2">
    <source>
        <dbReference type="EMBL" id="KAJ3577198.1"/>
    </source>
</evidence>
<protein>
    <recommendedName>
        <fullName evidence="1">CHAT domain-containing protein</fullName>
    </recommendedName>
</protein>
<dbReference type="AlphaFoldDB" id="A0A9W8NIV0"/>
<keyword evidence="3" id="KW-1185">Reference proteome</keyword>
<reference evidence="2" key="1">
    <citation type="submission" date="2022-07" db="EMBL/GenBank/DDBJ databases">
        <title>Genome Sequence of Xylaria arbuscula.</title>
        <authorList>
            <person name="Buettner E."/>
        </authorList>
    </citation>
    <scope>NUCLEOTIDE SEQUENCE</scope>
    <source>
        <strain evidence="2">VT107</strain>
    </source>
</reference>
<proteinExistence type="predicted"/>
<dbReference type="Gene3D" id="1.25.40.10">
    <property type="entry name" value="Tetratricopeptide repeat domain"/>
    <property type="match status" value="2"/>
</dbReference>
<name>A0A9W8NIV0_9PEZI</name>
<sequence>MAAVKTVIAIILHQFWARYGAKKRPEKHGSWKALLSETVPPDRGGRLVQLQVSISRCQSALDATPESHPDRAHRLRRLGVVYHERYKENMALVDLDIAIEQFEKALDIIPKAPDVTQNKYRSDQAHQHDSLGAAYRDRYLRTGAIIDLELATQQYHEALDITPRDSPSRGTRLQNLGSLYYTRYERSGETTDLELAIQQCQEGLNMAPKGHLDRAHRLQSLGIIYYNKYKRIGTTADLELAVERFQEAVELTPNTPLHPTWIEKSFVRASRLDSLGAAYRERYIGTGAIADLDTAIQHFQEAVDITGSDHRHSYRLQALGAVHGDRYLKTGAAVDLATAIQLYEKALDEDFSPFLDRLRSARSLFPFYAKTNSWALAHQAASRATYLVPFLTSRCLSTFDKQHLLTEVAGLSCDAVAFALMAEEKPCEAIRLLELGRGVIVSSLGELRVDTYYLQQKDQRLAEKYNHARDQLDTSIYLTRQIDQRYAAAQDLEYTILEIRKLPGFDRFLLAPSEDELKVAAIPGPIVIINASEYRCDALVVENDGLRAIRLPDLHSSDIRDRAKTLVNPDLISDLLEWLWYTTVSPVLDALGFTEPSPSCWPRVWWVPTGLLTKFPLHAAGLYSKRSSDTALDRVISSYSSSIQALLQSRQKGPAVSVVQGSEKAVLVGMEKTPGHRDLRFVPQEMTTLKSLCDTMQLRVIEPLACRGDVLDALQNCKVFHFAGHGLTDALDPSNSSLLLSDGTLTVANLLETNLHSRTPFLAYLSACGTGRLKNEMLIDESLHLISAFQLAGFRHVIGTLWEVHDRSCVDVTTMVYEWMRGQNMSDESVSESLHHASRKLRSQWIAENDIRTSKHQTGIRKKDDQMATEQSHLSQEVVREPRDVVPCEDTPPYWVPFVHFGV</sequence>
<evidence type="ECO:0000259" key="1">
    <source>
        <dbReference type="Pfam" id="PF12770"/>
    </source>
</evidence>
<gene>
    <name evidence="2" type="ORF">NPX13_g3369</name>
</gene>
<dbReference type="SUPFAM" id="SSF81901">
    <property type="entry name" value="HCP-like"/>
    <property type="match status" value="1"/>
</dbReference>
<dbReference type="InterPro" id="IPR011990">
    <property type="entry name" value="TPR-like_helical_dom_sf"/>
</dbReference>
<comment type="caution">
    <text evidence="2">The sequence shown here is derived from an EMBL/GenBank/DDBJ whole genome shotgun (WGS) entry which is preliminary data.</text>
</comment>
<dbReference type="PANTHER" id="PTHR19959">
    <property type="entry name" value="KINESIN LIGHT CHAIN"/>
    <property type="match status" value="1"/>
</dbReference>
<organism evidence="2 3">
    <name type="scientific">Xylaria arbuscula</name>
    <dbReference type="NCBI Taxonomy" id="114810"/>
    <lineage>
        <taxon>Eukaryota</taxon>
        <taxon>Fungi</taxon>
        <taxon>Dikarya</taxon>
        <taxon>Ascomycota</taxon>
        <taxon>Pezizomycotina</taxon>
        <taxon>Sordariomycetes</taxon>
        <taxon>Xylariomycetidae</taxon>
        <taxon>Xylariales</taxon>
        <taxon>Xylariaceae</taxon>
        <taxon>Xylaria</taxon>
    </lineage>
</organism>
<dbReference type="InterPro" id="IPR024983">
    <property type="entry name" value="CHAT_dom"/>
</dbReference>
<dbReference type="PANTHER" id="PTHR19959:SF119">
    <property type="entry name" value="FUNGAL LIPASE-LIKE DOMAIN-CONTAINING PROTEIN"/>
    <property type="match status" value="1"/>
</dbReference>
<feature type="domain" description="CHAT" evidence="1">
    <location>
        <begin position="575"/>
        <end position="902"/>
    </location>
</feature>
<dbReference type="Pfam" id="PF12770">
    <property type="entry name" value="CHAT"/>
    <property type="match status" value="1"/>
</dbReference>
<dbReference type="VEuPathDB" id="FungiDB:F4678DRAFT_413442"/>
<accession>A0A9W8NIV0</accession>
<dbReference type="EMBL" id="JANPWZ010000413">
    <property type="protein sequence ID" value="KAJ3577198.1"/>
    <property type="molecule type" value="Genomic_DNA"/>
</dbReference>
<dbReference type="Proteomes" id="UP001148614">
    <property type="component" value="Unassembled WGS sequence"/>
</dbReference>
<evidence type="ECO:0000313" key="3">
    <source>
        <dbReference type="Proteomes" id="UP001148614"/>
    </source>
</evidence>